<accession>A0A645IXJ5</accession>
<gene>
    <name evidence="1" type="ORF">SDC9_199574</name>
</gene>
<dbReference type="InterPro" id="IPR054192">
    <property type="entry name" value="DUF6897"/>
</dbReference>
<proteinExistence type="predicted"/>
<name>A0A645IXJ5_9ZZZZ</name>
<dbReference type="InterPro" id="IPR048163">
    <property type="entry name" value="MM0924_fam"/>
</dbReference>
<dbReference type="Pfam" id="PF21838">
    <property type="entry name" value="DUF6897"/>
    <property type="match status" value="1"/>
</dbReference>
<sequence>MKQEFIEKYYLGKEVEIDIGGNTTYRGIAAECNDGVLSLKWTIKEEGYTHIEIEKIAVMWKTLEKKR</sequence>
<organism evidence="1">
    <name type="scientific">bioreactor metagenome</name>
    <dbReference type="NCBI Taxonomy" id="1076179"/>
    <lineage>
        <taxon>unclassified sequences</taxon>
        <taxon>metagenomes</taxon>
        <taxon>ecological metagenomes</taxon>
    </lineage>
</organism>
<protein>
    <submittedName>
        <fullName evidence="1">Uncharacterized protein</fullName>
    </submittedName>
</protein>
<dbReference type="EMBL" id="VSSQ01117504">
    <property type="protein sequence ID" value="MPN51923.1"/>
    <property type="molecule type" value="Genomic_DNA"/>
</dbReference>
<reference evidence="1" key="1">
    <citation type="submission" date="2019-08" db="EMBL/GenBank/DDBJ databases">
        <authorList>
            <person name="Kucharzyk K."/>
            <person name="Murdoch R.W."/>
            <person name="Higgins S."/>
            <person name="Loffler F."/>
        </authorList>
    </citation>
    <scope>NUCLEOTIDE SEQUENCE</scope>
</reference>
<dbReference type="AlphaFoldDB" id="A0A645IXJ5"/>
<evidence type="ECO:0000313" key="1">
    <source>
        <dbReference type="EMBL" id="MPN51923.1"/>
    </source>
</evidence>
<comment type="caution">
    <text evidence="1">The sequence shown here is derived from an EMBL/GenBank/DDBJ whole genome shotgun (WGS) entry which is preliminary data.</text>
</comment>
<dbReference type="NCBIfam" id="NF041655">
    <property type="entry name" value="MM0924_fam"/>
    <property type="match status" value="1"/>
</dbReference>